<reference evidence="3 4" key="1">
    <citation type="journal article" date="2021" name="Elife">
        <title>Chloroplast acquisition without the gene transfer in kleptoplastic sea slugs, Plakobranchus ocellatus.</title>
        <authorList>
            <person name="Maeda T."/>
            <person name="Takahashi S."/>
            <person name="Yoshida T."/>
            <person name="Shimamura S."/>
            <person name="Takaki Y."/>
            <person name="Nagai Y."/>
            <person name="Toyoda A."/>
            <person name="Suzuki Y."/>
            <person name="Arimoto A."/>
            <person name="Ishii H."/>
            <person name="Satoh N."/>
            <person name="Nishiyama T."/>
            <person name="Hasebe M."/>
            <person name="Maruyama T."/>
            <person name="Minagawa J."/>
            <person name="Obokata J."/>
            <person name="Shigenobu S."/>
        </authorList>
    </citation>
    <scope>NUCLEOTIDE SEQUENCE [LARGE SCALE GENOMIC DNA]</scope>
</reference>
<accession>A0AAV4B0M4</accession>
<keyword evidence="2" id="KW-1133">Transmembrane helix</keyword>
<dbReference type="Proteomes" id="UP000735302">
    <property type="component" value="Unassembled WGS sequence"/>
</dbReference>
<feature type="compositionally biased region" description="Polar residues" evidence="1">
    <location>
        <begin position="292"/>
        <end position="303"/>
    </location>
</feature>
<dbReference type="AlphaFoldDB" id="A0AAV4B0M4"/>
<proteinExistence type="predicted"/>
<keyword evidence="2" id="KW-0812">Transmembrane</keyword>
<name>A0AAV4B0M4_9GAST</name>
<gene>
    <name evidence="3" type="ORF">PoB_003918200</name>
</gene>
<evidence type="ECO:0000313" key="4">
    <source>
        <dbReference type="Proteomes" id="UP000735302"/>
    </source>
</evidence>
<keyword evidence="4" id="KW-1185">Reference proteome</keyword>
<evidence type="ECO:0000313" key="3">
    <source>
        <dbReference type="EMBL" id="GFO12677.1"/>
    </source>
</evidence>
<dbReference type="EMBL" id="BLXT01004445">
    <property type="protein sequence ID" value="GFO12677.1"/>
    <property type="molecule type" value="Genomic_DNA"/>
</dbReference>
<feature type="compositionally biased region" description="Low complexity" evidence="1">
    <location>
        <begin position="253"/>
        <end position="275"/>
    </location>
</feature>
<feature type="region of interest" description="Disordered" evidence="1">
    <location>
        <begin position="253"/>
        <end position="310"/>
    </location>
</feature>
<feature type="region of interest" description="Disordered" evidence="1">
    <location>
        <begin position="156"/>
        <end position="232"/>
    </location>
</feature>
<feature type="transmembrane region" description="Helical" evidence="2">
    <location>
        <begin position="127"/>
        <end position="146"/>
    </location>
</feature>
<evidence type="ECO:0000256" key="1">
    <source>
        <dbReference type="SAM" id="MobiDB-lite"/>
    </source>
</evidence>
<sequence>MSTTLCSLMMARARGGSVHAPVVVCTGTHDILLSDSLTGTFSPQGGYVGGGRRKQNIPSWSFKCLHIVWSCYLFRGQKSPQARYCAWRVACRVGAVSVNTASSVFTCPSTSDESPECPAAASDQGQILAHAIGFLLLILLLAAAFLRRGRRTQGVSERSQEACGESGPGEEKSLGQEEVEATLGNLSIEGPSLSPSSASSSLISASESSTVSVPPPVPLETEAQRQPSVLLSPPLDTSTPILLQAASEKLFLAPSPSSSPLSTSSASTPSLSPALARKHAWRRDLGAGSWGRTRQNGRPTVTASGPGLSGDVSDAVANESPLRSAETLLCGLELRHQRVGLMEGLKA</sequence>
<feature type="compositionally biased region" description="Low complexity" evidence="1">
    <location>
        <begin position="186"/>
        <end position="212"/>
    </location>
</feature>
<protein>
    <submittedName>
        <fullName evidence="3">Uncharacterized protein</fullName>
    </submittedName>
</protein>
<comment type="caution">
    <text evidence="3">The sequence shown here is derived from an EMBL/GenBank/DDBJ whole genome shotgun (WGS) entry which is preliminary data.</text>
</comment>
<organism evidence="3 4">
    <name type="scientific">Plakobranchus ocellatus</name>
    <dbReference type="NCBI Taxonomy" id="259542"/>
    <lineage>
        <taxon>Eukaryota</taxon>
        <taxon>Metazoa</taxon>
        <taxon>Spiralia</taxon>
        <taxon>Lophotrochozoa</taxon>
        <taxon>Mollusca</taxon>
        <taxon>Gastropoda</taxon>
        <taxon>Heterobranchia</taxon>
        <taxon>Euthyneura</taxon>
        <taxon>Panpulmonata</taxon>
        <taxon>Sacoglossa</taxon>
        <taxon>Placobranchoidea</taxon>
        <taxon>Plakobranchidae</taxon>
        <taxon>Plakobranchus</taxon>
    </lineage>
</organism>
<keyword evidence="2" id="KW-0472">Membrane</keyword>
<evidence type="ECO:0000256" key="2">
    <source>
        <dbReference type="SAM" id="Phobius"/>
    </source>
</evidence>